<dbReference type="CTD" id="71027"/>
<feature type="transmembrane region" description="Helical" evidence="7">
    <location>
        <begin position="38"/>
        <end position="59"/>
    </location>
</feature>
<dbReference type="InParanoid" id="M3XI70"/>
<dbReference type="GO" id="GO:0005783">
    <property type="term" value="C:endoplasmic reticulum"/>
    <property type="evidence" value="ECO:0007669"/>
    <property type="project" value="TreeGrafter"/>
</dbReference>
<dbReference type="GO" id="GO:0005886">
    <property type="term" value="C:plasma membrane"/>
    <property type="evidence" value="ECO:0007669"/>
    <property type="project" value="TreeGrafter"/>
</dbReference>
<organism evidence="8 9">
    <name type="scientific">Latimeria chalumnae</name>
    <name type="common">Coelacanth</name>
    <dbReference type="NCBI Taxonomy" id="7897"/>
    <lineage>
        <taxon>Eukaryota</taxon>
        <taxon>Metazoa</taxon>
        <taxon>Chordata</taxon>
        <taxon>Craniata</taxon>
        <taxon>Vertebrata</taxon>
        <taxon>Euteleostomi</taxon>
        <taxon>Coelacanthiformes</taxon>
        <taxon>Coelacanthidae</taxon>
        <taxon>Latimeria</taxon>
    </lineage>
</organism>
<dbReference type="GO" id="GO:0045332">
    <property type="term" value="P:phospholipid translocation"/>
    <property type="evidence" value="ECO:0007669"/>
    <property type="project" value="TreeGrafter"/>
</dbReference>
<evidence type="ECO:0000256" key="6">
    <source>
        <dbReference type="PIRNR" id="PIRNR015840"/>
    </source>
</evidence>
<comment type="subcellular location">
    <subcellularLocation>
        <location evidence="1">Membrane</location>
    </subcellularLocation>
</comment>
<gene>
    <name evidence="8" type="primary">TMEM30C</name>
</gene>
<evidence type="ECO:0000256" key="5">
    <source>
        <dbReference type="ARBA" id="ARBA00023136"/>
    </source>
</evidence>
<dbReference type="PIRSF" id="PIRSF015840">
    <property type="entry name" value="DUF284_TM_euk"/>
    <property type="match status" value="1"/>
</dbReference>
<dbReference type="OrthoDB" id="340608at2759"/>
<dbReference type="HOGENOM" id="CLU_025025_1_0_1"/>
<evidence type="ECO:0000313" key="8">
    <source>
        <dbReference type="Ensembl" id="ENSLACP00000022426.1"/>
    </source>
</evidence>
<dbReference type="Proteomes" id="UP000008672">
    <property type="component" value="Unassembled WGS sequence"/>
</dbReference>
<dbReference type="STRING" id="7897.ENSLACP00000022426"/>
<proteinExistence type="inferred from homology"/>
<dbReference type="EMBL" id="AFYH01201668">
    <property type="status" value="NOT_ANNOTATED_CDS"/>
    <property type="molecule type" value="Genomic_DNA"/>
</dbReference>
<evidence type="ECO:0000256" key="2">
    <source>
        <dbReference type="ARBA" id="ARBA00009457"/>
    </source>
</evidence>
<reference evidence="8" key="3">
    <citation type="submission" date="2025-09" db="UniProtKB">
        <authorList>
            <consortium name="Ensembl"/>
        </authorList>
    </citation>
    <scope>IDENTIFICATION</scope>
</reference>
<dbReference type="AlphaFoldDB" id="M3XI70"/>
<sequence>MQKQRCSSEENPFSRCPDNTAFKQQRLPAWQPHISAKTVLPCFFIIGLICLLLGIALIFTSKSIKEFRIDYTEGSCSDCAQLREDTRNSTKECQCTLNFSLLEDFQGDVFMYYGLRSFYQNHRQYMKSRDNGQLVGKPANMKKPSSYCAPFSKYRNGTPIAPCGAVANSLFNDTFHLVYVFNETTDIPVPLLRTGLAWWTDKHIKFQNPEPQDNLSAAFAGTARPPYWQREVYALDDTNESNNGFLNDEFIVWMRAAALPNFKKLYGRLSSIQEFTDGLPAGNYTLTISYNFPVTKFGGRKEMILSTVSWMGGKNSFFGIAYTTVGLAILAVGVILTVTYVKFGKKALYLKE</sequence>
<dbReference type="RefSeq" id="XP_006009004.1">
    <property type="nucleotide sequence ID" value="XM_006008942.3"/>
</dbReference>
<evidence type="ECO:0000313" key="9">
    <source>
        <dbReference type="Proteomes" id="UP000008672"/>
    </source>
</evidence>
<dbReference type="eggNOG" id="KOG2952">
    <property type="taxonomic scope" value="Eukaryota"/>
</dbReference>
<evidence type="ECO:0000256" key="1">
    <source>
        <dbReference type="ARBA" id="ARBA00004370"/>
    </source>
</evidence>
<dbReference type="GO" id="GO:0005794">
    <property type="term" value="C:Golgi apparatus"/>
    <property type="evidence" value="ECO:0007669"/>
    <property type="project" value="TreeGrafter"/>
</dbReference>
<keyword evidence="4 7" id="KW-1133">Transmembrane helix</keyword>
<reference evidence="8" key="2">
    <citation type="submission" date="2025-08" db="UniProtKB">
        <authorList>
            <consortium name="Ensembl"/>
        </authorList>
    </citation>
    <scope>IDENTIFICATION</scope>
</reference>
<dbReference type="GeneTree" id="ENSGT00390000004660"/>
<dbReference type="PANTHER" id="PTHR10926:SF68">
    <property type="entry name" value="CELL CYCLE CONTROL PROTEIN"/>
    <property type="match status" value="1"/>
</dbReference>
<keyword evidence="3 7" id="KW-0812">Transmembrane</keyword>
<evidence type="ECO:0000256" key="7">
    <source>
        <dbReference type="SAM" id="Phobius"/>
    </source>
</evidence>
<accession>M3XI70</accession>
<reference evidence="9" key="1">
    <citation type="submission" date="2011-08" db="EMBL/GenBank/DDBJ databases">
        <title>The draft genome of Latimeria chalumnae.</title>
        <authorList>
            <person name="Di Palma F."/>
            <person name="Alfoldi J."/>
            <person name="Johnson J."/>
            <person name="Berlin A."/>
            <person name="Gnerre S."/>
            <person name="Jaffe D."/>
            <person name="MacCallum I."/>
            <person name="Young S."/>
            <person name="Walker B.J."/>
            <person name="Lander E."/>
            <person name="Lindblad-Toh K."/>
        </authorList>
    </citation>
    <scope>NUCLEOTIDE SEQUENCE [LARGE SCALE GENOMIC DNA]</scope>
    <source>
        <strain evidence="9">Wild caught</strain>
    </source>
</reference>
<comment type="similarity">
    <text evidence="2 6">Belongs to the CDC50/LEM3 family.</text>
</comment>
<protein>
    <recommendedName>
        <fullName evidence="6">Cell cycle control protein</fullName>
    </recommendedName>
</protein>
<feature type="transmembrane region" description="Helical" evidence="7">
    <location>
        <begin position="317"/>
        <end position="341"/>
    </location>
</feature>
<dbReference type="InterPro" id="IPR005045">
    <property type="entry name" value="CDC50/LEM3_fam"/>
</dbReference>
<dbReference type="OMA" id="NDIFWLH"/>
<dbReference type="EMBL" id="AFYH01201669">
    <property type="status" value="NOT_ANNOTATED_CDS"/>
    <property type="molecule type" value="Genomic_DNA"/>
</dbReference>
<dbReference type="PANTHER" id="PTHR10926">
    <property type="entry name" value="CELL CYCLE CONTROL PROTEIN 50"/>
    <property type="match status" value="1"/>
</dbReference>
<keyword evidence="5 6" id="KW-0472">Membrane</keyword>
<dbReference type="GeneID" id="102359099"/>
<name>M3XI70_LATCH</name>
<evidence type="ECO:0000256" key="4">
    <source>
        <dbReference type="ARBA" id="ARBA00022989"/>
    </source>
</evidence>
<dbReference type="Pfam" id="PF03381">
    <property type="entry name" value="CDC50"/>
    <property type="match status" value="1"/>
</dbReference>
<dbReference type="Ensembl" id="ENSLACT00000026698.1">
    <property type="protein sequence ID" value="ENSLACP00000022426.1"/>
    <property type="gene ID" value="ENSLACG00000022623.1"/>
</dbReference>
<dbReference type="Bgee" id="ENSLACG00000022623">
    <property type="expression patterns" value="Expressed in muscle tissue and 4 other cell types or tissues"/>
</dbReference>
<evidence type="ECO:0000256" key="3">
    <source>
        <dbReference type="ARBA" id="ARBA00022692"/>
    </source>
</evidence>
<keyword evidence="9" id="KW-1185">Reference proteome</keyword>
<dbReference type="KEGG" id="lcm:102359099"/>